<gene>
    <name evidence="1" type="ORF">DSO57_1032240</name>
</gene>
<name>A0ACC2U9Y9_9FUNG</name>
<comment type="caution">
    <text evidence="1">The sequence shown here is derived from an EMBL/GenBank/DDBJ whole genome shotgun (WGS) entry which is preliminary data.</text>
</comment>
<proteinExistence type="predicted"/>
<dbReference type="Proteomes" id="UP001165960">
    <property type="component" value="Unassembled WGS sequence"/>
</dbReference>
<dbReference type="EMBL" id="QTSX02000950">
    <property type="protein sequence ID" value="KAJ9083692.1"/>
    <property type="molecule type" value="Genomic_DNA"/>
</dbReference>
<organism evidence="1 2">
    <name type="scientific">Entomophthora muscae</name>
    <dbReference type="NCBI Taxonomy" id="34485"/>
    <lineage>
        <taxon>Eukaryota</taxon>
        <taxon>Fungi</taxon>
        <taxon>Fungi incertae sedis</taxon>
        <taxon>Zoopagomycota</taxon>
        <taxon>Entomophthoromycotina</taxon>
        <taxon>Entomophthoromycetes</taxon>
        <taxon>Entomophthorales</taxon>
        <taxon>Entomophthoraceae</taxon>
        <taxon>Entomophthora</taxon>
    </lineage>
</organism>
<keyword evidence="2" id="KW-1185">Reference proteome</keyword>
<protein>
    <submittedName>
        <fullName evidence="1">Uncharacterized protein</fullName>
    </submittedName>
</protein>
<evidence type="ECO:0000313" key="2">
    <source>
        <dbReference type="Proteomes" id="UP001165960"/>
    </source>
</evidence>
<reference evidence="1" key="1">
    <citation type="submission" date="2022-04" db="EMBL/GenBank/DDBJ databases">
        <title>Genome of the entomopathogenic fungus Entomophthora muscae.</title>
        <authorList>
            <person name="Elya C."/>
            <person name="Lovett B.R."/>
            <person name="Lee E."/>
            <person name="Macias A.M."/>
            <person name="Hajek A.E."/>
            <person name="De Bivort B.L."/>
            <person name="Kasson M.T."/>
            <person name="De Fine Licht H.H."/>
            <person name="Stajich J.E."/>
        </authorList>
    </citation>
    <scope>NUCLEOTIDE SEQUENCE</scope>
    <source>
        <strain evidence="1">Berkeley</strain>
    </source>
</reference>
<accession>A0ACC2U9Y9</accession>
<evidence type="ECO:0000313" key="1">
    <source>
        <dbReference type="EMBL" id="KAJ9083692.1"/>
    </source>
</evidence>
<sequence length="169" mass="19115">MTQVILWTSGLIDGQISLMPGQNQAAANNLYQTDEQIIGLTKSLRHTSVLEKKESFLFSGPQRLSRPVDCQSGKRCRVSATYDPDSGWGIKVYSTPKLRPTKVATQYYARRYPDVKTSYFNISSPLYLSYFRPNGIIGLNLTHIHPKKKCCEKIIINHGNTVFPPNQFC</sequence>